<proteinExistence type="predicted"/>
<keyword evidence="5" id="KW-1185">Reference proteome</keyword>
<feature type="compositionally biased region" description="Basic and acidic residues" evidence="2">
    <location>
        <begin position="956"/>
        <end position="970"/>
    </location>
</feature>
<sequence length="1033" mass="112180">MLNQTRRPRPPGSRRSSAAHTTTLRTPAAEAPSLPTKRYTPRSRAIPGVTTAASLIEPEDTPSRSRARPSSLLSDSSLPSPPPPYRGLPPLFAIPPPPQVLESGPSSVRSSMLEGEEHEADWVDEEAAQSTLTLQGLRRLIAEQEREEENGLDPLVAALGRLESGSLRHNRSPAAAMPGMIDLGSSQPSPPISRRSTVRAFTAPTPKPRIISNGELRQSLARAEAQADDDEARIAALEAALAEARESEDAQRKAAARLRRDLSTVKRQLQYAEDIAAEQKTLPQAPRFRIASRNSTPVLARKLQRRQKRLSADERLGWGVSSFPEFPSRLQESDTSVVSQDEVSQVLGETLDQLSELDSCKHERSLVMEVNDAEKSDSKSDIKSESDTNQATLRGKPPMLSDADAEPEAAQDGPLPRITSGEEASESSPDSADEYSAKKRSGTPGKLGVERHRVRPALKSSTFLTPAKSPRHPFTPVRQVMGSSDYSSPFGGSTGSNKSLKSASQRQFIRRHSPVKRGGSTRRLYEHQRSPSYASTSSAGYGVGRYGTISRLNHARNDSVRSIASDFLNLNEQRTLDAELGSNFNISPATYDIPRMPDSSLQEDSLLLKSLQPSPMRSDAGRGATSGSLTPLHGKAHATSSSLFTPSGSMRIVSSSSTASPAKFVLAGKLAAPEDSDPYDTFSDGYTRRMRLRWSKNLEESRSPEKSLAAEVDQSLGTPWEGDATADESRLAVPTLEFSAPTPSDTLSSLDMSVMPSPMRSDAGRGATSGSLTPLHGKAHATSSSLFTPSGSMRIVSSSSTASPAKFVLAGKLAAPEDSDPYDTFSDGYTRRMRLRWSKNLEESRSPEKSLAAEVDQSLGTPWEGDATADESRLAVPTLEFSAPTPSDTLSSLDMSVMVQDPWDEYSDRATPSPRGRNLKSLILCNRPEHARRSSLAMKRLSAAANGNSIAVAAAERSERSGRSERERAQSKHASAVVKDATSIPGRVMHDFICWMLILLDYIEWAIILLYRLAVDVAAGPERRRPRAKRYYL</sequence>
<feature type="coiled-coil region" evidence="1">
    <location>
        <begin position="213"/>
        <end position="261"/>
    </location>
</feature>
<organism evidence="4 5">
    <name type="scientific">Trichosporon asahii var. asahii (strain CBS 8904)</name>
    <name type="common">Yeast</name>
    <dbReference type="NCBI Taxonomy" id="1220162"/>
    <lineage>
        <taxon>Eukaryota</taxon>
        <taxon>Fungi</taxon>
        <taxon>Dikarya</taxon>
        <taxon>Basidiomycota</taxon>
        <taxon>Agaricomycotina</taxon>
        <taxon>Tremellomycetes</taxon>
        <taxon>Trichosporonales</taxon>
        <taxon>Trichosporonaceae</taxon>
        <taxon>Trichosporon</taxon>
    </lineage>
</organism>
<feature type="compositionally biased region" description="Acidic residues" evidence="2">
    <location>
        <begin position="114"/>
        <end position="124"/>
    </location>
</feature>
<feature type="compositionally biased region" description="Basic and acidic residues" evidence="2">
    <location>
        <begin position="369"/>
        <end position="386"/>
    </location>
</feature>
<feature type="region of interest" description="Disordered" evidence="2">
    <location>
        <begin position="612"/>
        <end position="644"/>
    </location>
</feature>
<keyword evidence="3" id="KW-0812">Transmembrane</keyword>
<evidence type="ECO:0000313" key="4">
    <source>
        <dbReference type="EMBL" id="EKD04030.1"/>
    </source>
</evidence>
<feature type="region of interest" description="Disordered" evidence="2">
    <location>
        <begin position="954"/>
        <end position="974"/>
    </location>
</feature>
<feature type="region of interest" description="Disordered" evidence="2">
    <location>
        <begin position="1"/>
        <end position="124"/>
    </location>
</feature>
<evidence type="ECO:0000256" key="2">
    <source>
        <dbReference type="SAM" id="MobiDB-lite"/>
    </source>
</evidence>
<feature type="region of interest" description="Disordered" evidence="2">
    <location>
        <begin position="369"/>
        <end position="540"/>
    </location>
</feature>
<evidence type="ECO:0000313" key="5">
    <source>
        <dbReference type="Proteomes" id="UP000006757"/>
    </source>
</evidence>
<evidence type="ECO:0000256" key="3">
    <source>
        <dbReference type="SAM" id="Phobius"/>
    </source>
</evidence>
<comment type="caution">
    <text evidence="4">The sequence shown here is derived from an EMBL/GenBank/DDBJ whole genome shotgun (WGS) entry which is preliminary data.</text>
</comment>
<feature type="region of interest" description="Disordered" evidence="2">
    <location>
        <begin position="698"/>
        <end position="725"/>
    </location>
</feature>
<keyword evidence="3" id="KW-1133">Transmembrane helix</keyword>
<keyword evidence="1" id="KW-0175">Coiled coil</keyword>
<dbReference type="Proteomes" id="UP000006757">
    <property type="component" value="Unassembled WGS sequence"/>
</dbReference>
<feature type="compositionally biased region" description="Polar residues" evidence="2">
    <location>
        <begin position="481"/>
        <end position="507"/>
    </location>
</feature>
<feature type="transmembrane region" description="Helical" evidence="3">
    <location>
        <begin position="995"/>
        <end position="1015"/>
    </location>
</feature>
<feature type="compositionally biased region" description="Low complexity" evidence="2">
    <location>
        <begin position="68"/>
        <end position="78"/>
    </location>
</feature>
<feature type="region of interest" description="Disordered" evidence="2">
    <location>
        <begin position="841"/>
        <end position="868"/>
    </location>
</feature>
<accession>K1VIS4</accession>
<dbReference type="OrthoDB" id="2670688at2759"/>
<feature type="compositionally biased region" description="Polar residues" evidence="2">
    <location>
        <begin position="741"/>
        <end position="751"/>
    </location>
</feature>
<reference evidence="4 5" key="1">
    <citation type="journal article" date="2012" name="Eukaryot. Cell">
        <title>Genome sequence of the Trichosporon asahii environmental strain CBS 8904.</title>
        <authorList>
            <person name="Yang R.Y."/>
            <person name="Li H.T."/>
            <person name="Zhu H."/>
            <person name="Zhou G.P."/>
            <person name="Wang M."/>
            <person name="Wang L."/>
        </authorList>
    </citation>
    <scope>NUCLEOTIDE SEQUENCE [LARGE SCALE GENOMIC DNA]</scope>
    <source>
        <strain evidence="4 5">CBS 8904</strain>
    </source>
</reference>
<feature type="compositionally biased region" description="Polar residues" evidence="2">
    <location>
        <begin position="530"/>
        <end position="539"/>
    </location>
</feature>
<feature type="compositionally biased region" description="Pro residues" evidence="2">
    <location>
        <begin position="79"/>
        <end position="99"/>
    </location>
</feature>
<feature type="region of interest" description="Disordered" evidence="2">
    <location>
        <begin position="737"/>
        <end position="795"/>
    </location>
</feature>
<feature type="compositionally biased region" description="Polar residues" evidence="2">
    <location>
        <begin position="781"/>
        <end position="795"/>
    </location>
</feature>
<gene>
    <name evidence="4" type="ORF">A1Q2_01704</name>
</gene>
<keyword evidence="3" id="KW-0472">Membrane</keyword>
<dbReference type="HOGENOM" id="CLU_324439_0_0_1"/>
<dbReference type="AlphaFoldDB" id="K1VIS4"/>
<evidence type="ECO:0000256" key="1">
    <source>
        <dbReference type="SAM" id="Coils"/>
    </source>
</evidence>
<protein>
    <submittedName>
        <fullName evidence="4">Uncharacterized protein</fullName>
    </submittedName>
</protein>
<dbReference type="InParanoid" id="K1VIS4"/>
<dbReference type="eggNOG" id="ENOG502RBHA">
    <property type="taxonomic scope" value="Eukaryota"/>
</dbReference>
<name>K1VIS4_TRIAC</name>
<dbReference type="EMBL" id="AMBO01000237">
    <property type="protein sequence ID" value="EKD04030.1"/>
    <property type="molecule type" value="Genomic_DNA"/>
</dbReference>